<dbReference type="EMBL" id="KV417703">
    <property type="protein sequence ID" value="KZP09318.1"/>
    <property type="molecule type" value="Genomic_DNA"/>
</dbReference>
<comment type="subcellular location">
    <subcellularLocation>
        <location evidence="4">Bud</location>
    </subcellularLocation>
    <subcellularLocation>
        <location evidence="4">Bud neck</location>
    </subcellularLocation>
</comment>
<keyword evidence="2 4" id="KW-0813">Transport</keyword>
<dbReference type="InterPro" id="IPR046364">
    <property type="entry name" value="Exo70_C"/>
</dbReference>
<dbReference type="InterPro" id="IPR004140">
    <property type="entry name" value="Exo70"/>
</dbReference>
<gene>
    <name evidence="6" type="ORF">FIBSPDRAFT_241202</name>
</gene>
<evidence type="ECO:0000256" key="3">
    <source>
        <dbReference type="ARBA" id="ARBA00022483"/>
    </source>
</evidence>
<organism evidence="6 7">
    <name type="scientific">Athelia psychrophila</name>
    <dbReference type="NCBI Taxonomy" id="1759441"/>
    <lineage>
        <taxon>Eukaryota</taxon>
        <taxon>Fungi</taxon>
        <taxon>Dikarya</taxon>
        <taxon>Basidiomycota</taxon>
        <taxon>Agaricomycotina</taxon>
        <taxon>Agaricomycetes</taxon>
        <taxon>Agaricomycetidae</taxon>
        <taxon>Atheliales</taxon>
        <taxon>Atheliaceae</taxon>
        <taxon>Athelia</taxon>
    </lineage>
</organism>
<proteinExistence type="inferred from homology"/>
<accession>A0A165Y8S6</accession>
<dbReference type="Pfam" id="PF03081">
    <property type="entry name" value="Exo70_C"/>
    <property type="match status" value="1"/>
</dbReference>
<comment type="similarity">
    <text evidence="1 4">Belongs to the EXO70 family.</text>
</comment>
<evidence type="ECO:0000256" key="1">
    <source>
        <dbReference type="ARBA" id="ARBA00006756"/>
    </source>
</evidence>
<reference evidence="6 7" key="1">
    <citation type="journal article" date="2016" name="Mol. Biol. Evol.">
        <title>Comparative Genomics of Early-Diverging Mushroom-Forming Fungi Provides Insights into the Origins of Lignocellulose Decay Capabilities.</title>
        <authorList>
            <person name="Nagy L.G."/>
            <person name="Riley R."/>
            <person name="Tritt A."/>
            <person name="Adam C."/>
            <person name="Daum C."/>
            <person name="Floudas D."/>
            <person name="Sun H."/>
            <person name="Yadav J.S."/>
            <person name="Pangilinan J."/>
            <person name="Larsson K.H."/>
            <person name="Matsuura K."/>
            <person name="Barry K."/>
            <person name="Labutti K."/>
            <person name="Kuo R."/>
            <person name="Ohm R.A."/>
            <person name="Bhattacharya S.S."/>
            <person name="Shirouzu T."/>
            <person name="Yoshinaga Y."/>
            <person name="Martin F.M."/>
            <person name="Grigoriev I.V."/>
            <person name="Hibbett D.S."/>
        </authorList>
    </citation>
    <scope>NUCLEOTIDE SEQUENCE [LARGE SCALE GENOMIC DNA]</scope>
    <source>
        <strain evidence="6 7">CBS 109695</strain>
    </source>
</reference>
<dbReference type="GO" id="GO:0015031">
    <property type="term" value="P:protein transport"/>
    <property type="evidence" value="ECO:0007669"/>
    <property type="project" value="UniProtKB-KW"/>
</dbReference>
<keyword evidence="3 4" id="KW-0268">Exocytosis</keyword>
<dbReference type="STRING" id="436010.A0A165Y8S6"/>
<evidence type="ECO:0000256" key="4">
    <source>
        <dbReference type="RuleBase" id="RU365026"/>
    </source>
</evidence>
<evidence type="ECO:0000313" key="7">
    <source>
        <dbReference type="Proteomes" id="UP000076532"/>
    </source>
</evidence>
<dbReference type="Gene3D" id="1.20.1280.170">
    <property type="entry name" value="Exocyst complex component Exo70"/>
    <property type="match status" value="1"/>
</dbReference>
<dbReference type="GO" id="GO:0005546">
    <property type="term" value="F:phosphatidylinositol-4,5-bisphosphate binding"/>
    <property type="evidence" value="ECO:0007669"/>
    <property type="project" value="InterPro"/>
</dbReference>
<keyword evidence="4" id="KW-0653">Protein transport</keyword>
<comment type="function">
    <text evidence="4">Involved in the secretory pathway as part of the exocyst complex which tethers secretory vesicles to the sites of exocytosis. Also plays a role in the assembly of the exocyst.</text>
</comment>
<dbReference type="GO" id="GO:0006887">
    <property type="term" value="P:exocytosis"/>
    <property type="evidence" value="ECO:0007669"/>
    <property type="project" value="UniProtKB-KW"/>
</dbReference>
<sequence>MMDDESAEIELLEQNLHKTRQISQRMISILSSFDTRLVKLEKSVLPLYNSTQVLNRRSSNIEKALMKIDDMASNQEGIAAEEALILRGPQTGQLPVYQDTLERLNAAIAFKSSEHDTLETAQLVETGAKKLAQLYTKLVAEGSSGAPPVGGLEFVPPLFPPDLLATLRPLVIFLRTLPTPTTHPSHPAGSSILTALKDAQRGYADMRGSWNRKALETYGKRVVDRAETIDSIAAGWEFGTWVDNMMTVAEDEWELLADMAPIPESLGSTYNTLLTPLLTSFSNTVASLIALIKRSLQQYAFLALSSFEALSSLQPRWDQLQQRRGTDVRNNELKDGLNALRGVCLRSFPELIADVKMGAMGVVGKMGDTTTNLADFVPTTVQYMERVPEVLEAVGSALMSLGDGNWRMGDGMPTAAKSTLGPGDELIIVEHFIFDVVNAVLTSLTALSKQKRSAFGSIFLLNNVAYLRTHLALEPRNANLPALLARPTLDLLQSNFRTAKADYFNANFMPLLQVLADDPNSRTMNKAATKEKFTRFFDLFEEVTERHRMARVLEDDEEGKDTIVEEVVKLVVPSLKTFTQKNREREFSKNPQKYIKLSADEVESRLRSFYR</sequence>
<dbReference type="PANTHER" id="PTHR12542">
    <property type="entry name" value="EXOCYST COMPLEX PROTEIN EXO70"/>
    <property type="match status" value="1"/>
</dbReference>
<dbReference type="GO" id="GO:0005935">
    <property type="term" value="C:cellular bud neck"/>
    <property type="evidence" value="ECO:0007669"/>
    <property type="project" value="UniProtKB-SubCell"/>
</dbReference>
<name>A0A165Y8S6_9AGAM</name>
<dbReference type="SUPFAM" id="SSF74788">
    <property type="entry name" value="Cullin repeat-like"/>
    <property type="match status" value="1"/>
</dbReference>
<evidence type="ECO:0000313" key="6">
    <source>
        <dbReference type="EMBL" id="KZP09318.1"/>
    </source>
</evidence>
<dbReference type="OrthoDB" id="1922221at2759"/>
<dbReference type="Proteomes" id="UP000076532">
    <property type="component" value="Unassembled WGS sequence"/>
</dbReference>
<protein>
    <recommendedName>
        <fullName evidence="4">Exocyst complex protein EXO70</fullName>
    </recommendedName>
</protein>
<dbReference type="GO" id="GO:0000145">
    <property type="term" value="C:exocyst"/>
    <property type="evidence" value="ECO:0007669"/>
    <property type="project" value="InterPro"/>
</dbReference>
<evidence type="ECO:0000256" key="2">
    <source>
        <dbReference type="ARBA" id="ARBA00022448"/>
    </source>
</evidence>
<dbReference type="PANTHER" id="PTHR12542:SF41">
    <property type="entry name" value="EXOCYST COMPLEX COMPONENT 7"/>
    <property type="match status" value="1"/>
</dbReference>
<evidence type="ECO:0000259" key="5">
    <source>
        <dbReference type="Pfam" id="PF03081"/>
    </source>
</evidence>
<feature type="domain" description="Exocyst complex subunit Exo70 C-terminal" evidence="5">
    <location>
        <begin position="245"/>
        <end position="607"/>
    </location>
</feature>
<dbReference type="InterPro" id="IPR016159">
    <property type="entry name" value="Cullin_repeat-like_dom_sf"/>
</dbReference>
<dbReference type="AlphaFoldDB" id="A0A165Y8S6"/>
<keyword evidence="7" id="KW-1185">Reference proteome</keyword>